<dbReference type="SUPFAM" id="SSF56349">
    <property type="entry name" value="DNA breaking-rejoining enzymes"/>
    <property type="match status" value="1"/>
</dbReference>
<keyword evidence="1" id="KW-0233">DNA recombination</keyword>
<dbReference type="InterPro" id="IPR050090">
    <property type="entry name" value="Tyrosine_recombinase_XerCD"/>
</dbReference>
<dbReference type="Proteomes" id="UP001059617">
    <property type="component" value="Chromosome"/>
</dbReference>
<dbReference type="Gene3D" id="1.10.443.10">
    <property type="entry name" value="Intergrase catalytic core"/>
    <property type="match status" value="1"/>
</dbReference>
<dbReference type="InterPro" id="IPR013762">
    <property type="entry name" value="Integrase-like_cat_sf"/>
</dbReference>
<evidence type="ECO:0000313" key="4">
    <source>
        <dbReference type="Proteomes" id="UP001059617"/>
    </source>
</evidence>
<name>A0ABY5W4B9_9ACTN</name>
<evidence type="ECO:0000256" key="1">
    <source>
        <dbReference type="ARBA" id="ARBA00023172"/>
    </source>
</evidence>
<dbReference type="PANTHER" id="PTHR30349:SF64">
    <property type="entry name" value="PROPHAGE INTEGRASE INTD-RELATED"/>
    <property type="match status" value="1"/>
</dbReference>
<dbReference type="RefSeq" id="WP_259861739.1">
    <property type="nucleotide sequence ID" value="NZ_CP073720.1"/>
</dbReference>
<sequence length="454" mass="50948">METTYDVRIWKTTVYEGKRGSTYYVRWTVAGRQWKEPFKGSALAEGFRSDLVAASRKGEAFDIESGLPVSMRRASREMSWYQFACAFVDMKWPRVAATTRRTHAEALTAVTTSMFTTERGKPDDKLIRLALSRWGFNTVRRNAESCPAEVKAALRWIENHTRQVSTLGKPEVLRPMLDGLTVRLDGKPAAPSVVSRRRKILNTSVEYAVELKLLPANPIPALKWTPPRTTHAVDRRSVANPVQVRSLLDSVREQKRSGPRFVAFFGCLYFAAMRPEEAVALAKHHLVLPAEGWGEFNLNVAEPHAGKEWTDSGENRDRRQLKQRARGEVRTVPCPPELTALLNWHIGEFGTAPDGRLFTGERNEGELPRGTINRMWRRARKATFTPEVVASPLAASPYDLRHAAVSTWLNGGIPATQVAEWAGHSVEVLLKIYAKCLDGGGQELRRRMTAALGH</sequence>
<organism evidence="3 4">
    <name type="scientific">Dactylosporangium fulvum</name>
    <dbReference type="NCBI Taxonomy" id="53359"/>
    <lineage>
        <taxon>Bacteria</taxon>
        <taxon>Bacillati</taxon>
        <taxon>Actinomycetota</taxon>
        <taxon>Actinomycetes</taxon>
        <taxon>Micromonosporales</taxon>
        <taxon>Micromonosporaceae</taxon>
        <taxon>Dactylosporangium</taxon>
    </lineage>
</organism>
<dbReference type="InterPro" id="IPR002104">
    <property type="entry name" value="Integrase_catalytic"/>
</dbReference>
<keyword evidence="4" id="KW-1185">Reference proteome</keyword>
<gene>
    <name evidence="3" type="ORF">Dfulv_06635</name>
</gene>
<proteinExistence type="predicted"/>
<dbReference type="PANTHER" id="PTHR30349">
    <property type="entry name" value="PHAGE INTEGRASE-RELATED"/>
    <property type="match status" value="1"/>
</dbReference>
<reference evidence="3" key="1">
    <citation type="submission" date="2021-04" db="EMBL/GenBank/DDBJ databases">
        <authorList>
            <person name="Hartkoorn R.C."/>
            <person name="Beaudoing E."/>
            <person name="Hot D."/>
        </authorList>
    </citation>
    <scope>NUCLEOTIDE SEQUENCE</scope>
    <source>
        <strain evidence="3">NRRL B-16292</strain>
    </source>
</reference>
<dbReference type="InterPro" id="IPR011010">
    <property type="entry name" value="DNA_brk_join_enz"/>
</dbReference>
<accession>A0ABY5W4B9</accession>
<evidence type="ECO:0000259" key="2">
    <source>
        <dbReference type="PROSITE" id="PS51898"/>
    </source>
</evidence>
<reference evidence="3" key="2">
    <citation type="submission" date="2022-09" db="EMBL/GenBank/DDBJ databases">
        <title>Biosynthetic gene clusters of Dactylosporangioum fulvum.</title>
        <authorList>
            <person name="Caradec T."/>
        </authorList>
    </citation>
    <scope>NUCLEOTIDE SEQUENCE</scope>
    <source>
        <strain evidence="3">NRRL B-16292</strain>
    </source>
</reference>
<evidence type="ECO:0000313" key="3">
    <source>
        <dbReference type="EMBL" id="UWP83926.1"/>
    </source>
</evidence>
<dbReference type="PROSITE" id="PS51898">
    <property type="entry name" value="TYR_RECOMBINASE"/>
    <property type="match status" value="1"/>
</dbReference>
<dbReference type="EMBL" id="CP073720">
    <property type="protein sequence ID" value="UWP83926.1"/>
    <property type="molecule type" value="Genomic_DNA"/>
</dbReference>
<protein>
    <submittedName>
        <fullName evidence="3">Tyrosine-type recombinase/integrase</fullName>
    </submittedName>
</protein>
<feature type="domain" description="Tyr recombinase" evidence="2">
    <location>
        <begin position="233"/>
        <end position="449"/>
    </location>
</feature>